<evidence type="ECO:0000259" key="3">
    <source>
        <dbReference type="Pfam" id="PF05175"/>
    </source>
</evidence>
<dbReference type="Gene3D" id="3.40.50.150">
    <property type="entry name" value="Vaccinia Virus protein VP39"/>
    <property type="match status" value="1"/>
</dbReference>
<dbReference type="EMBL" id="CP002101">
    <property type="protein sequence ID" value="AEH61678.1"/>
    <property type="molecule type" value="Genomic_DNA"/>
</dbReference>
<dbReference type="AlphaFoldDB" id="F7XQS3"/>
<dbReference type="InterPro" id="IPR007848">
    <property type="entry name" value="Small_mtfrase_dom"/>
</dbReference>
<dbReference type="InterPro" id="IPR029063">
    <property type="entry name" value="SAM-dependent_MTases_sf"/>
</dbReference>
<evidence type="ECO:0000256" key="1">
    <source>
        <dbReference type="ARBA" id="ARBA00009741"/>
    </source>
</evidence>
<feature type="domain" description="Methyltransferase small" evidence="3">
    <location>
        <begin position="47"/>
        <end position="126"/>
    </location>
</feature>
<dbReference type="InterPro" id="IPR002052">
    <property type="entry name" value="DNA_methylase_N6_adenine_CS"/>
</dbReference>
<dbReference type="PANTHER" id="PTHR23290:SF0">
    <property type="entry name" value="RRNA N6-ADENOSINE-METHYLTRANSFERASE METTL5"/>
    <property type="match status" value="1"/>
</dbReference>
<protein>
    <recommendedName>
        <fullName evidence="2">Methyltransferase-like protein 5</fullName>
    </recommendedName>
</protein>
<dbReference type="HOGENOM" id="CLU_074702_1_0_2"/>
<dbReference type="STRING" id="679901.Mzhil_1843"/>
<accession>F7XQS3</accession>
<dbReference type="OrthoDB" id="31271at2157"/>
<dbReference type="GeneID" id="10823487"/>
<comment type="similarity">
    <text evidence="1">Belongs to the methyltransferase superfamily. PrmA family.</text>
</comment>
<dbReference type="InterPro" id="IPR051720">
    <property type="entry name" value="rRNA_MeTrfase/Polyamine_Synth"/>
</dbReference>
<reference evidence="4" key="1">
    <citation type="submission" date="2010-07" db="EMBL/GenBank/DDBJ databases">
        <title>The complete genome of Methanosalsum zhilinae DSM 4017.</title>
        <authorList>
            <consortium name="US DOE Joint Genome Institute (JGI-PGF)"/>
            <person name="Lucas S."/>
            <person name="Copeland A."/>
            <person name="Lapidus A."/>
            <person name="Glavina del Rio T."/>
            <person name="Dalin E."/>
            <person name="Tice H."/>
            <person name="Bruce D."/>
            <person name="Goodwin L."/>
            <person name="Pitluck S."/>
            <person name="Kyrpides N."/>
            <person name="Mavromatis K."/>
            <person name="Ovchinnikova G."/>
            <person name="Daligault H."/>
            <person name="Detter J.C."/>
            <person name="Han C."/>
            <person name="Tapia R."/>
            <person name="Larimer F."/>
            <person name="Land M."/>
            <person name="Hauser L."/>
            <person name="Markowitz V."/>
            <person name="Cheng J.-F."/>
            <person name="Hugenholtz P."/>
            <person name="Woyke T."/>
            <person name="Wu D."/>
            <person name="Spring S."/>
            <person name="Schueler E."/>
            <person name="Brambilla E."/>
            <person name="Klenk H.-P."/>
            <person name="Eisen J.A."/>
        </authorList>
    </citation>
    <scope>NUCLEOTIDE SEQUENCE</scope>
    <source>
        <strain evidence="4">DSM 4017</strain>
    </source>
</reference>
<dbReference type="Pfam" id="PF05175">
    <property type="entry name" value="MTS"/>
    <property type="match status" value="1"/>
</dbReference>
<proteinExistence type="inferred from homology"/>
<name>F7XQS3_METZD</name>
<gene>
    <name evidence="4" type="ordered locus">Mzhil_1843</name>
</gene>
<evidence type="ECO:0000256" key="2">
    <source>
        <dbReference type="ARBA" id="ARBA00041374"/>
    </source>
</evidence>
<keyword evidence="4" id="KW-0808">Transferase</keyword>
<dbReference type="SUPFAM" id="SSF53335">
    <property type="entry name" value="S-adenosyl-L-methionine-dependent methyltransferases"/>
    <property type="match status" value="1"/>
</dbReference>
<keyword evidence="5" id="KW-1185">Reference proteome</keyword>
<dbReference type="Proteomes" id="UP000006622">
    <property type="component" value="Chromosome"/>
</dbReference>
<evidence type="ECO:0000313" key="4">
    <source>
        <dbReference type="EMBL" id="AEH61678.1"/>
    </source>
</evidence>
<dbReference type="RefSeq" id="WP_013899114.1">
    <property type="nucleotide sequence ID" value="NC_015676.1"/>
</dbReference>
<dbReference type="PANTHER" id="PTHR23290">
    <property type="entry name" value="RRNA N6-ADENOSINE-METHYLTRANSFERASE METTL5"/>
    <property type="match status" value="1"/>
</dbReference>
<sequence>MKRRKLEMLLEEVESFQEPDVILEQYSTPATVASDMLHFAYMKGDIEDKKIYDLGCGTGILSIGCKLLGAAEVTGFDSDERALNIARANAKKMDVDIDFIYSDIEEVSGHAQTIVMNPPFGAQKKGSDRPFIKKALSTGEIIYSIHNRGSYDFISKYIAPAIISDQYTAFFPIKRTFKFHKRDVERIEVEIYRIINEL</sequence>
<dbReference type="GO" id="GO:0008757">
    <property type="term" value="F:S-adenosylmethionine-dependent methyltransferase activity"/>
    <property type="evidence" value="ECO:0007669"/>
    <property type="project" value="UniProtKB-ARBA"/>
</dbReference>
<dbReference type="KEGG" id="mzh:Mzhil_1843"/>
<dbReference type="GO" id="GO:0003676">
    <property type="term" value="F:nucleic acid binding"/>
    <property type="evidence" value="ECO:0007669"/>
    <property type="project" value="InterPro"/>
</dbReference>
<dbReference type="PROSITE" id="PS00092">
    <property type="entry name" value="N6_MTASE"/>
    <property type="match status" value="1"/>
</dbReference>
<dbReference type="CDD" id="cd02440">
    <property type="entry name" value="AdoMet_MTases"/>
    <property type="match status" value="1"/>
</dbReference>
<keyword evidence="4" id="KW-0489">Methyltransferase</keyword>
<dbReference type="GO" id="GO:0032259">
    <property type="term" value="P:methylation"/>
    <property type="evidence" value="ECO:0007669"/>
    <property type="project" value="UniProtKB-KW"/>
</dbReference>
<organism evidence="4 5">
    <name type="scientific">Methanosalsum zhilinae (strain DSM 4017 / NBRC 107636 / OCM 62 / WeN5)</name>
    <name type="common">Methanohalophilus zhilinae</name>
    <dbReference type="NCBI Taxonomy" id="679901"/>
    <lineage>
        <taxon>Archaea</taxon>
        <taxon>Methanobacteriati</taxon>
        <taxon>Methanobacteriota</taxon>
        <taxon>Stenosarchaea group</taxon>
        <taxon>Methanomicrobia</taxon>
        <taxon>Methanosarcinales</taxon>
        <taxon>Methanosarcinaceae</taxon>
        <taxon>Methanosalsum</taxon>
    </lineage>
</organism>
<evidence type="ECO:0000313" key="5">
    <source>
        <dbReference type="Proteomes" id="UP000006622"/>
    </source>
</evidence>